<protein>
    <submittedName>
        <fullName evidence="2">Uncharacterized protein</fullName>
    </submittedName>
</protein>
<evidence type="ECO:0000313" key="3">
    <source>
        <dbReference type="Proteomes" id="UP000008370"/>
    </source>
</evidence>
<keyword evidence="3" id="KW-1185">Reference proteome</keyword>
<dbReference type="KEGG" id="pco:PHACADRAFT_32672"/>
<evidence type="ECO:0000256" key="1">
    <source>
        <dbReference type="SAM" id="MobiDB-lite"/>
    </source>
</evidence>
<feature type="compositionally biased region" description="Basic and acidic residues" evidence="1">
    <location>
        <begin position="39"/>
        <end position="51"/>
    </location>
</feature>
<proteinExistence type="predicted"/>
<dbReference type="AlphaFoldDB" id="K5VVQ8"/>
<dbReference type="Proteomes" id="UP000008370">
    <property type="component" value="Unassembled WGS sequence"/>
</dbReference>
<reference evidence="2 3" key="1">
    <citation type="journal article" date="2012" name="BMC Genomics">
        <title>Comparative genomics of the white-rot fungi, Phanerochaete carnosa and P. chrysosporium, to elucidate the genetic basis of the distinct wood types they colonize.</title>
        <authorList>
            <person name="Suzuki H."/>
            <person name="MacDonald J."/>
            <person name="Syed K."/>
            <person name="Salamov A."/>
            <person name="Hori C."/>
            <person name="Aerts A."/>
            <person name="Henrissat B."/>
            <person name="Wiebenga A."/>
            <person name="vanKuyk P.A."/>
            <person name="Barry K."/>
            <person name="Lindquist E."/>
            <person name="LaButti K."/>
            <person name="Lapidus A."/>
            <person name="Lucas S."/>
            <person name="Coutinho P."/>
            <person name="Gong Y."/>
            <person name="Samejima M."/>
            <person name="Mahadevan R."/>
            <person name="Abou-Zaid M."/>
            <person name="de Vries R.P."/>
            <person name="Igarashi K."/>
            <person name="Yadav J.S."/>
            <person name="Grigoriev I.V."/>
            <person name="Master E.R."/>
        </authorList>
    </citation>
    <scope>NUCLEOTIDE SEQUENCE [LARGE SCALE GENOMIC DNA]</scope>
    <source>
        <strain evidence="2 3">HHB-10118-sp</strain>
    </source>
</reference>
<feature type="compositionally biased region" description="Polar residues" evidence="1">
    <location>
        <begin position="148"/>
        <end position="160"/>
    </location>
</feature>
<dbReference type="RefSeq" id="XP_007400620.1">
    <property type="nucleotide sequence ID" value="XM_007400558.1"/>
</dbReference>
<dbReference type="HOGENOM" id="CLU_1205157_0_0_1"/>
<dbReference type="EMBL" id="JH930478">
    <property type="protein sequence ID" value="EKM50664.1"/>
    <property type="molecule type" value="Genomic_DNA"/>
</dbReference>
<feature type="region of interest" description="Disordered" evidence="1">
    <location>
        <begin position="1"/>
        <end position="51"/>
    </location>
</feature>
<accession>K5VVQ8</accession>
<name>K5VVQ8_PHACS</name>
<evidence type="ECO:0000313" key="2">
    <source>
        <dbReference type="EMBL" id="EKM50664.1"/>
    </source>
</evidence>
<dbReference type="OrthoDB" id="3268830at2759"/>
<dbReference type="InParanoid" id="K5VVQ8"/>
<feature type="region of interest" description="Disordered" evidence="1">
    <location>
        <begin position="128"/>
        <end position="170"/>
    </location>
</feature>
<gene>
    <name evidence="2" type="ORF">PHACADRAFT_32672</name>
</gene>
<dbReference type="GeneID" id="18919743"/>
<organism evidence="2 3">
    <name type="scientific">Phanerochaete carnosa (strain HHB-10118-sp)</name>
    <name type="common">White-rot fungus</name>
    <name type="synonym">Peniophora carnosa</name>
    <dbReference type="NCBI Taxonomy" id="650164"/>
    <lineage>
        <taxon>Eukaryota</taxon>
        <taxon>Fungi</taxon>
        <taxon>Dikarya</taxon>
        <taxon>Basidiomycota</taxon>
        <taxon>Agaricomycotina</taxon>
        <taxon>Agaricomycetes</taxon>
        <taxon>Polyporales</taxon>
        <taxon>Phanerochaetaceae</taxon>
        <taxon>Phanerochaete</taxon>
    </lineage>
</organism>
<sequence>MPPRRALSNGSSRREDVKGSSVSSGESLYKSVANGKAAASERARERKLRDDPLVTVQSPQLVVCNRCGAAIKLSLKSAYDPFHWQRHRERCLKRPEAVVRELRDANGKTPTPDSDWSVNFKKQMVCHAPSGTSTPPLVSDTEEEGDRASSSNDSEDTPSPVTRPRALPSFPLFDPERSALYATCELGSQAFERWHIFSQRALTYDSSADSSGADCLSWSPDADEHFDPLYWPPRITFQESQLRSTS</sequence>